<name>A0A346Y5R4_9ACTN</name>
<geneLocation type="plasmid" evidence="2">
    <name>pedy32-46i</name>
</geneLocation>
<dbReference type="KEGG" id="euz:DVS28_b0041"/>
<evidence type="ECO:0000313" key="1">
    <source>
        <dbReference type="EMBL" id="AXV09811.1"/>
    </source>
</evidence>
<accession>A0A346Y5R4</accession>
<reference evidence="1 2" key="1">
    <citation type="submission" date="2018-09" db="EMBL/GenBank/DDBJ databases">
        <title>Complete genome sequence of Euzebya sp. DY32-46 isolated from seawater of Pacific Ocean.</title>
        <authorList>
            <person name="Xu L."/>
            <person name="Wu Y.-H."/>
            <person name="Xu X.-W."/>
        </authorList>
    </citation>
    <scope>NUCLEOTIDE SEQUENCE [LARGE SCALE GENOMIC DNA]</scope>
    <source>
        <strain evidence="1 2">DY32-46</strain>
        <plasmid evidence="2">pedy32-46i</plasmid>
    </source>
</reference>
<keyword evidence="2" id="KW-1185">Reference proteome</keyword>
<protein>
    <submittedName>
        <fullName evidence="1">Uncharacterized protein</fullName>
    </submittedName>
</protein>
<dbReference type="AlphaFoldDB" id="A0A346Y5R4"/>
<gene>
    <name evidence="1" type="ORF">DVS28_b0041</name>
</gene>
<proteinExistence type="predicted"/>
<evidence type="ECO:0000313" key="2">
    <source>
        <dbReference type="Proteomes" id="UP000264006"/>
    </source>
</evidence>
<dbReference type="Proteomes" id="UP000264006">
    <property type="component" value="Plasmid pEDY32-46I"/>
</dbReference>
<organism evidence="1 2">
    <name type="scientific">Euzebya pacifica</name>
    <dbReference type="NCBI Taxonomy" id="1608957"/>
    <lineage>
        <taxon>Bacteria</taxon>
        <taxon>Bacillati</taxon>
        <taxon>Actinomycetota</taxon>
        <taxon>Nitriliruptoria</taxon>
        <taxon>Euzebyales</taxon>
    </lineage>
</organism>
<dbReference type="EMBL" id="CP031166">
    <property type="protein sequence ID" value="AXV09811.1"/>
    <property type="molecule type" value="Genomic_DNA"/>
</dbReference>
<keyword evidence="1" id="KW-0614">Plasmid</keyword>
<sequence>MVVNDGPLGSPWSPEVGDECAGRWNAEPDVGVHGAAHRALCGRR</sequence>